<dbReference type="SUPFAM" id="SSF50129">
    <property type="entry name" value="GroES-like"/>
    <property type="match status" value="1"/>
</dbReference>
<gene>
    <name evidence="1" type="ORF">K1I37_17535</name>
</gene>
<dbReference type="AlphaFoldDB" id="T0D6L8"/>
<dbReference type="InterPro" id="IPR011032">
    <property type="entry name" value="GroES-like_sf"/>
</dbReference>
<evidence type="ECO:0000313" key="1">
    <source>
        <dbReference type="EMBL" id="UNO48444.1"/>
    </source>
</evidence>
<dbReference type="InterPro" id="IPR013149">
    <property type="entry name" value="ADH-like_C"/>
</dbReference>
<keyword evidence="1" id="KW-0560">Oxidoreductase</keyword>
<dbReference type="KEGG" id="aaco:K1I37_17535"/>
<protein>
    <submittedName>
        <fullName evidence="1">Acryloyl-CoA reductase</fullName>
        <ecNumber evidence="1">1.3.1.95</ecNumber>
    </submittedName>
</protein>
<dbReference type="Gene3D" id="3.40.50.720">
    <property type="entry name" value="NAD(P)-binding Rossmann-like Domain"/>
    <property type="match status" value="1"/>
</dbReference>
<dbReference type="eggNOG" id="COG0604">
    <property type="taxonomic scope" value="Bacteria"/>
</dbReference>
<dbReference type="EC" id="1.3.1.95" evidence="1"/>
<dbReference type="GO" id="GO:0043957">
    <property type="term" value="F:acryloyl-CoA reductase (NADPH) activity"/>
    <property type="evidence" value="ECO:0007669"/>
    <property type="project" value="TreeGrafter"/>
</dbReference>
<dbReference type="Pfam" id="PF00107">
    <property type="entry name" value="ADH_zinc_N"/>
    <property type="match status" value="1"/>
</dbReference>
<name>T0D6L8_ALIAG</name>
<dbReference type="InterPro" id="IPR020843">
    <property type="entry name" value="ER"/>
</dbReference>
<sequence>MNSFRALVVDYVGDEFTRGVQTLTLDQLPEGDVTIRVMYSSVNYKDGMASVPNSRIVHTYPFVPGIDLAGYVVHSDNPRFREGDEVIATGYGLGVSHFGGFSEMARVPADWLVPLPKGLTLKEAMALGTAGFTAALSIYQMQHNGVHPAMGEILVTGATGGVGSLAINMLSKLGYDAVASTRQQQGHEYLYALGAKAVIAHDTLTVPEGKSLLRQRWSGAIDAVGGQLLAYLLSTVKYGGSVALSGMTAGTEFTANVYPFILRGVNLLGIDSVSCPMEKRARIWSWLASDLKSPDWLATVAHETTLDDLPNVLSRILDGEIRGRVIVSMA</sequence>
<organism evidence="1 2">
    <name type="scientific">Alicyclobacillus acidoterrestris (strain ATCC 49025 / DSM 3922 / CIP 106132 / NCIMB 13137 / GD3B)</name>
    <dbReference type="NCBI Taxonomy" id="1356854"/>
    <lineage>
        <taxon>Bacteria</taxon>
        <taxon>Bacillati</taxon>
        <taxon>Bacillota</taxon>
        <taxon>Bacilli</taxon>
        <taxon>Bacillales</taxon>
        <taxon>Alicyclobacillaceae</taxon>
        <taxon>Alicyclobacillus</taxon>
    </lineage>
</organism>
<dbReference type="NCBIfam" id="TIGR02823">
    <property type="entry name" value="oxido_YhdH"/>
    <property type="match status" value="1"/>
</dbReference>
<dbReference type="PANTHER" id="PTHR43677:SF1">
    <property type="entry name" value="ACRYLYL-COA REDUCTASE ACUI-RELATED"/>
    <property type="match status" value="1"/>
</dbReference>
<dbReference type="EMBL" id="CP080467">
    <property type="protein sequence ID" value="UNO48444.1"/>
    <property type="molecule type" value="Genomic_DNA"/>
</dbReference>
<dbReference type="RefSeq" id="WP_021296877.1">
    <property type="nucleotide sequence ID" value="NZ_AURB01000137.1"/>
</dbReference>
<reference evidence="2" key="1">
    <citation type="journal article" date="2022" name="G3 (Bethesda)">
        <title>Unveiling the complete genome sequence of Alicyclobacillus acidoterrestris DSM 3922T, a taint-producing strain.</title>
        <authorList>
            <person name="Leonardo I.C."/>
            <person name="Barreto Crespo M.T."/>
            <person name="Gaspar F.B."/>
        </authorList>
    </citation>
    <scope>NUCLEOTIDE SEQUENCE [LARGE SCALE GENOMIC DNA]</scope>
    <source>
        <strain evidence="2">DSM 3922</strain>
    </source>
</reference>
<accession>T0D6L8</accession>
<dbReference type="InterPro" id="IPR036291">
    <property type="entry name" value="NAD(P)-bd_dom_sf"/>
</dbReference>
<dbReference type="STRING" id="1356854.N007_09080"/>
<dbReference type="SMART" id="SM00829">
    <property type="entry name" value="PKS_ER"/>
    <property type="match status" value="1"/>
</dbReference>
<dbReference type="SUPFAM" id="SSF51735">
    <property type="entry name" value="NAD(P)-binding Rossmann-fold domains"/>
    <property type="match status" value="1"/>
</dbReference>
<accession>A0A9E7CQS7</accession>
<dbReference type="GO" id="GO:0043958">
    <property type="term" value="F:acryloyl-CoA reductase (NADH) activity"/>
    <property type="evidence" value="ECO:0007669"/>
    <property type="project" value="UniProtKB-EC"/>
</dbReference>
<proteinExistence type="predicted"/>
<dbReference type="InterPro" id="IPR014188">
    <property type="entry name" value="Acrylyl-CoA_reductase_AcuI"/>
</dbReference>
<dbReference type="OrthoDB" id="9782155at2"/>
<dbReference type="Proteomes" id="UP000829401">
    <property type="component" value="Chromosome"/>
</dbReference>
<dbReference type="InterPro" id="IPR051397">
    <property type="entry name" value="Zn-ADH-like_protein"/>
</dbReference>
<dbReference type="PANTHER" id="PTHR43677">
    <property type="entry name" value="SHORT-CHAIN DEHYDROGENASE/REDUCTASE"/>
    <property type="match status" value="1"/>
</dbReference>
<dbReference type="InterPro" id="IPR013154">
    <property type="entry name" value="ADH-like_N"/>
</dbReference>
<evidence type="ECO:0000313" key="2">
    <source>
        <dbReference type="Proteomes" id="UP000829401"/>
    </source>
</evidence>
<keyword evidence="2" id="KW-1185">Reference proteome</keyword>
<dbReference type="Gene3D" id="3.90.180.10">
    <property type="entry name" value="Medium-chain alcohol dehydrogenases, catalytic domain"/>
    <property type="match status" value="1"/>
</dbReference>
<dbReference type="Pfam" id="PF08240">
    <property type="entry name" value="ADH_N"/>
    <property type="match status" value="1"/>
</dbReference>